<reference evidence="1" key="1">
    <citation type="journal article" date="2022" name="Int. J. Mol. Sci.">
        <title>Draft Genome of Tanacetum Coccineum: Genomic Comparison of Closely Related Tanacetum-Family Plants.</title>
        <authorList>
            <person name="Yamashiro T."/>
            <person name="Shiraishi A."/>
            <person name="Nakayama K."/>
            <person name="Satake H."/>
        </authorList>
    </citation>
    <scope>NUCLEOTIDE SEQUENCE</scope>
</reference>
<comment type="caution">
    <text evidence="1">The sequence shown here is derived from an EMBL/GenBank/DDBJ whole genome shotgun (WGS) entry which is preliminary data.</text>
</comment>
<accession>A0ABQ5B045</accession>
<evidence type="ECO:0000313" key="2">
    <source>
        <dbReference type="Proteomes" id="UP001151760"/>
    </source>
</evidence>
<protein>
    <submittedName>
        <fullName evidence="1">Uncharacterized protein</fullName>
    </submittedName>
</protein>
<organism evidence="1 2">
    <name type="scientific">Tanacetum coccineum</name>
    <dbReference type="NCBI Taxonomy" id="301880"/>
    <lineage>
        <taxon>Eukaryota</taxon>
        <taxon>Viridiplantae</taxon>
        <taxon>Streptophyta</taxon>
        <taxon>Embryophyta</taxon>
        <taxon>Tracheophyta</taxon>
        <taxon>Spermatophyta</taxon>
        <taxon>Magnoliopsida</taxon>
        <taxon>eudicotyledons</taxon>
        <taxon>Gunneridae</taxon>
        <taxon>Pentapetalae</taxon>
        <taxon>asterids</taxon>
        <taxon>campanulids</taxon>
        <taxon>Asterales</taxon>
        <taxon>Asteraceae</taxon>
        <taxon>Asteroideae</taxon>
        <taxon>Anthemideae</taxon>
        <taxon>Anthemidinae</taxon>
        <taxon>Tanacetum</taxon>
    </lineage>
</organism>
<reference evidence="1" key="2">
    <citation type="submission" date="2022-01" db="EMBL/GenBank/DDBJ databases">
        <authorList>
            <person name="Yamashiro T."/>
            <person name="Shiraishi A."/>
            <person name="Satake H."/>
            <person name="Nakayama K."/>
        </authorList>
    </citation>
    <scope>NUCLEOTIDE SEQUENCE</scope>
</reference>
<dbReference type="Proteomes" id="UP001151760">
    <property type="component" value="Unassembled WGS sequence"/>
</dbReference>
<proteinExistence type="predicted"/>
<sequence length="169" mass="19166">MVRTINAPTQATRNEFEELYASANEELYPGCDYVTRLDFMAKFIYFKAKGRLTDSIFNEMLEFFQNVFPISKGFKLTTVILCNKEGHSNIGLGYESNTCCVNTIAAYVRGDNNKEFGFLSGWLLMVSNRMANLSPGLQHVAGDIDNIQSASVVMYEREFFYADVVNSWP</sequence>
<keyword evidence="2" id="KW-1185">Reference proteome</keyword>
<evidence type="ECO:0000313" key="1">
    <source>
        <dbReference type="EMBL" id="GJT07078.1"/>
    </source>
</evidence>
<dbReference type="EMBL" id="BQNB010012721">
    <property type="protein sequence ID" value="GJT07078.1"/>
    <property type="molecule type" value="Genomic_DNA"/>
</dbReference>
<gene>
    <name evidence="1" type="ORF">Tco_0841540</name>
</gene>
<name>A0ABQ5B045_9ASTR</name>